<accession>A0ABQ5AV57</accession>
<reference evidence="1" key="1">
    <citation type="journal article" date="2022" name="Int. J. Mol. Sci.">
        <title>Draft Genome of Tanacetum Coccineum: Genomic Comparison of Closely Related Tanacetum-Family Plants.</title>
        <authorList>
            <person name="Yamashiro T."/>
            <person name="Shiraishi A."/>
            <person name="Nakayama K."/>
            <person name="Satake H."/>
        </authorList>
    </citation>
    <scope>NUCLEOTIDE SEQUENCE</scope>
</reference>
<dbReference type="EMBL" id="BQNB010012677">
    <property type="protein sequence ID" value="GJT06546.1"/>
    <property type="molecule type" value="Genomic_DNA"/>
</dbReference>
<organism evidence="1 2">
    <name type="scientific">Tanacetum coccineum</name>
    <dbReference type="NCBI Taxonomy" id="301880"/>
    <lineage>
        <taxon>Eukaryota</taxon>
        <taxon>Viridiplantae</taxon>
        <taxon>Streptophyta</taxon>
        <taxon>Embryophyta</taxon>
        <taxon>Tracheophyta</taxon>
        <taxon>Spermatophyta</taxon>
        <taxon>Magnoliopsida</taxon>
        <taxon>eudicotyledons</taxon>
        <taxon>Gunneridae</taxon>
        <taxon>Pentapetalae</taxon>
        <taxon>asterids</taxon>
        <taxon>campanulids</taxon>
        <taxon>Asterales</taxon>
        <taxon>Asteraceae</taxon>
        <taxon>Asteroideae</taxon>
        <taxon>Anthemideae</taxon>
        <taxon>Anthemidinae</taxon>
        <taxon>Tanacetum</taxon>
    </lineage>
</organism>
<proteinExistence type="predicted"/>
<protein>
    <submittedName>
        <fullName evidence="1">Uncharacterized protein</fullName>
    </submittedName>
</protein>
<dbReference type="Proteomes" id="UP001151760">
    <property type="component" value="Unassembled WGS sequence"/>
</dbReference>
<keyword evidence="2" id="KW-1185">Reference proteome</keyword>
<name>A0ABQ5AV57_9ASTR</name>
<evidence type="ECO:0000313" key="1">
    <source>
        <dbReference type="EMBL" id="GJT06546.1"/>
    </source>
</evidence>
<comment type="caution">
    <text evidence="1">The sequence shown here is derived from an EMBL/GenBank/DDBJ whole genome shotgun (WGS) entry which is preliminary data.</text>
</comment>
<gene>
    <name evidence="1" type="ORF">Tco_0841008</name>
</gene>
<reference evidence="1" key="2">
    <citation type="submission" date="2022-01" db="EMBL/GenBank/DDBJ databases">
        <authorList>
            <person name="Yamashiro T."/>
            <person name="Shiraishi A."/>
            <person name="Satake H."/>
            <person name="Nakayama K."/>
        </authorList>
    </citation>
    <scope>NUCLEOTIDE SEQUENCE</scope>
</reference>
<evidence type="ECO:0000313" key="2">
    <source>
        <dbReference type="Proteomes" id="UP001151760"/>
    </source>
</evidence>
<sequence>MKLEVCDSCGGGDTWIRLRKKRGSSTRLSYGGGQSTTNPTAAMAEIAFKQEYLPIFYPSSFRYCWTIRIPLPGLTSAIYHMSMGNSDLMGGDGWTSSLAEVPIMMGNNGNSGSAPEHVQVLNHTNECQKNMFSTRKVTIAMVDELNSNGSTTVNKVRVSHASDCIMNACIVTFVDNISSYISVPVFQMDLYQNEERVIGIG</sequence>